<dbReference type="RefSeq" id="XP_006860319.1">
    <property type="nucleotide sequence ID" value="XM_006860257.1"/>
</dbReference>
<dbReference type="PRINTS" id="PR00826">
    <property type="entry name" value="FANCONIAGENE"/>
</dbReference>
<feature type="compositionally biased region" description="Basic and acidic residues" evidence="1">
    <location>
        <begin position="1"/>
        <end position="18"/>
    </location>
</feature>
<dbReference type="PANTHER" id="PTHR12047:SF2">
    <property type="entry name" value="FANCONI ANEMIA GROUP A PROTEIN"/>
    <property type="match status" value="1"/>
</dbReference>
<dbReference type="InterPro" id="IPR031729">
    <property type="entry name" value="Fanconi_A_N"/>
</dbReference>
<dbReference type="InterPro" id="IPR003516">
    <property type="entry name" value="FANCA"/>
</dbReference>
<reference evidence="7" key="1">
    <citation type="submission" date="2025-08" db="UniProtKB">
        <authorList>
            <consortium name="RefSeq"/>
        </authorList>
    </citation>
    <scope>IDENTIFICATION</scope>
    <source>
        <tissue evidence="7">Spleen</tissue>
    </source>
</reference>
<proteinExistence type="predicted"/>
<feature type="domain" description="Fanconi anaemia group A protein arcN subdomain" evidence="5">
    <location>
        <begin position="710"/>
        <end position="940"/>
    </location>
</feature>
<dbReference type="Pfam" id="PF24783">
    <property type="entry name" value="FANCA_arcN"/>
    <property type="match status" value="1"/>
</dbReference>
<organism evidence="6 7">
    <name type="scientific">Chrysochloris asiatica</name>
    <name type="common">Cape golden mole</name>
    <dbReference type="NCBI Taxonomy" id="185453"/>
    <lineage>
        <taxon>Eukaryota</taxon>
        <taxon>Metazoa</taxon>
        <taxon>Chordata</taxon>
        <taxon>Craniata</taxon>
        <taxon>Vertebrata</taxon>
        <taxon>Euteleostomi</taxon>
        <taxon>Mammalia</taxon>
        <taxon>Eutheria</taxon>
        <taxon>Afrotheria</taxon>
        <taxon>Chrysochloridae</taxon>
        <taxon>Chrysochlorinae</taxon>
        <taxon>Chrysochloris</taxon>
    </lineage>
</organism>
<dbReference type="Pfam" id="PF03511">
    <property type="entry name" value="FANCA_CTD"/>
    <property type="match status" value="1"/>
</dbReference>
<evidence type="ECO:0000256" key="1">
    <source>
        <dbReference type="SAM" id="MobiDB-lite"/>
    </source>
</evidence>
<dbReference type="Proteomes" id="UP000504623">
    <property type="component" value="Unplaced"/>
</dbReference>
<dbReference type="GO" id="GO:0036297">
    <property type="term" value="P:interstrand cross-link repair"/>
    <property type="evidence" value="ECO:0007669"/>
    <property type="project" value="InterPro"/>
</dbReference>
<dbReference type="Pfam" id="PF24781">
    <property type="entry name" value="FANCA_helical"/>
    <property type="match status" value="1"/>
</dbReference>
<feature type="domain" description="Fanconi anaemia group A protein C-terminal" evidence="2">
    <location>
        <begin position="1281"/>
        <end position="1484"/>
    </location>
</feature>
<name>A0A9B0TFE1_CHRAS</name>
<feature type="domain" description="Fanconi anaemia group A protein N-terminal" evidence="3">
    <location>
        <begin position="233"/>
        <end position="587"/>
    </location>
</feature>
<evidence type="ECO:0000259" key="3">
    <source>
        <dbReference type="Pfam" id="PF15865"/>
    </source>
</evidence>
<dbReference type="InterPro" id="IPR055387">
    <property type="entry name" value="FANCA_arcN"/>
</dbReference>
<feature type="region of interest" description="Disordered" evidence="1">
    <location>
        <begin position="1"/>
        <end position="34"/>
    </location>
</feature>
<dbReference type="InterPro" id="IPR055277">
    <property type="entry name" value="Fanconi_A_C"/>
</dbReference>
<sequence>MELSRDGAPRSHYQDGCDGKLPPTEGRGLEGPANKRARLAVANGRIARARAPRAVVWGCRRRVMSDSGAPCAALDASPQAPRKSWSELLAGRAKRQKANPEREQKFQEAAVNLLRSHQNLDDLMLEVEGPQYKKLCLSKLIDPDSPESNPNPCNSFIASALQDQALRLGVPTGILSAKMAASGIGDICEATGPSSPTVLLNSQQKEKLSSLMEIVQYLLANRMFCRLSFCQELWKVQNSLVLEAVWQLHIQNIVSLQELLERHSDMQALVVWLCRSLGLLCEQVEAPSPSADIAKAVLADFVRMFLMSGFQESSDLRRNAEQEKLPQVAAAVLQSLLNTALEALDAGEQEASEVPGPARCWLSMFSGHMYYDAITTEAPKRFLTHTLMQILTHNPVLKVSDAVQMQRQWSFAKTPSLLTSLYRRLFVVLSPEELLSSLQEVLDLHEVNWRHVLSCVSTLAVCLPDAQRLIGDWVARLVAHAFESFDLESLVPAFLIVRQAALEGPTVFPPYADWFKASFGSARGPHSRSKKSLLFLFTFLSDLVPFEDPQYLKVHVLHPPLVPERLRPLLADYVTLARTRLADLKVSIEDMGLYEDLSAAGTSQPHSQALQDVEKALEVFTHTGRIPSTVMEASIFRRPYYLSRFLPALLTPRVLPKIPDPRVTFIESLKRADKIPLSVYSDYRQACSAAEEKKPESAVEKAEPGYADGALGALKAALHALRASMVDPTQHDVVSAHIAIITERLHAVLGHGEDGVKVAKIQLDVLTPELDQPEQEVVDLLLTCFCQSLMAASSFTPPQRQGPWAELFVRMLCGHMLLPAVLTRLCQLLLHQGPHLSAPHVVGLAALVIHLGASGLVLPHVDLGPPTSTQGLSLVAFLDTLLPCRTRKSLLFCARFCTAAISYALCKSPPESCAAAPSCCSPGLMKKFQFVVLRLFSEAREPCCVDVVGDIPWRPLCLLPEDWKRATLCLWRHGTFQELMKEEGFQLTYRDWLQLELGIQPEADILSDAERRDFHQWAIHQQFLPKPTATGGCGGDLKAACIVLTEELIDFCQSSQSSNHLENSDVVPGGCTLNRDILSRLQEMVTELELEQARRATAVQGHFLFAIFHRRLQALGGLSTVAAGLLRQRELLLQRWILLNLPPTLLFASLQGQPAAVDCHEFLHFVNSELRNLCYHGVALTHDITAHFFRGLLSTCLLDQDPSLLVNLTLAACQTECPIMLTSALLWWPCLEPVLTCQWRRHVQSPLPGALQQLAEARDLARSVLSFDTAPPVPSTRPAWLSAVSLHFTLQQALKEQGTWELKRLDCQREEVVLFLLFFSMMGFLSAQLAPNEAVDATKTLDVCTEILACLQRRQVSWLILFQLTENGAELGQLLLRMTSDQHIRLLPLAFFSLLPHLDPDTIIREDAFLRIAIDMYLKLVRLFVAGETDVLRTRSQQYQNQDDPLGLISKARLFLLRFIPRCPERSFLDVTELLAASEDLDPEVSAALRSRELAPPNLDLDLYREPRLF</sequence>
<keyword evidence="6" id="KW-1185">Reference proteome</keyword>
<feature type="domain" description="Fanconi anaemia group A protein helical" evidence="4">
    <location>
        <begin position="606"/>
        <end position="687"/>
    </location>
</feature>
<protein>
    <submittedName>
        <fullName evidence="7">Fanconi anemia group A protein</fullName>
    </submittedName>
</protein>
<evidence type="ECO:0000259" key="5">
    <source>
        <dbReference type="Pfam" id="PF24783"/>
    </source>
</evidence>
<dbReference type="OrthoDB" id="2287188at2759"/>
<dbReference type="InterPro" id="IPR055386">
    <property type="entry name" value="FANCA_helical"/>
</dbReference>
<dbReference type="PANTHER" id="PTHR12047">
    <property type="entry name" value="FANCONI ANEMIA GROUP A PROTEIN"/>
    <property type="match status" value="1"/>
</dbReference>
<accession>A0A9B0TFE1</accession>
<evidence type="ECO:0000313" key="7">
    <source>
        <dbReference type="RefSeq" id="XP_006860319.1"/>
    </source>
</evidence>
<dbReference type="Pfam" id="PF15865">
    <property type="entry name" value="Fanconi_A_N"/>
    <property type="match status" value="1"/>
</dbReference>
<evidence type="ECO:0000259" key="2">
    <source>
        <dbReference type="Pfam" id="PF03511"/>
    </source>
</evidence>
<evidence type="ECO:0000313" key="6">
    <source>
        <dbReference type="Proteomes" id="UP000504623"/>
    </source>
</evidence>
<evidence type="ECO:0000259" key="4">
    <source>
        <dbReference type="Pfam" id="PF24781"/>
    </source>
</evidence>
<dbReference type="GO" id="GO:0045589">
    <property type="term" value="P:regulation of regulatory T cell differentiation"/>
    <property type="evidence" value="ECO:0007669"/>
    <property type="project" value="TreeGrafter"/>
</dbReference>
<dbReference type="CTD" id="2175"/>
<dbReference type="GO" id="GO:0043240">
    <property type="term" value="C:Fanconi anaemia nuclear complex"/>
    <property type="evidence" value="ECO:0007669"/>
    <property type="project" value="InterPro"/>
</dbReference>
<dbReference type="GeneID" id="102820096"/>
<gene>
    <name evidence="7" type="primary">FANCA</name>
</gene>